<feature type="transmembrane region" description="Helical" evidence="1">
    <location>
        <begin position="199"/>
        <end position="219"/>
    </location>
</feature>
<keyword evidence="1" id="KW-0812">Transmembrane</keyword>
<evidence type="ECO:0000313" key="2">
    <source>
        <dbReference type="EMBL" id="TQR30108.1"/>
    </source>
</evidence>
<evidence type="ECO:0000313" key="3">
    <source>
        <dbReference type="Proteomes" id="UP000317944"/>
    </source>
</evidence>
<reference evidence="2 3" key="1">
    <citation type="submission" date="2018-03" db="EMBL/GenBank/DDBJ databases">
        <title>Aerobic endospore-forming bacteria genome sequencing and assembly.</title>
        <authorList>
            <person name="Cavalcante D.A."/>
            <person name="Driks A."/>
            <person name="Putonti C."/>
            <person name="De-Souza M.T."/>
        </authorList>
    </citation>
    <scope>NUCLEOTIDE SEQUENCE [LARGE SCALE GENOMIC DNA]</scope>
    <source>
        <strain evidence="2 3">SDF0037</strain>
    </source>
</reference>
<gene>
    <name evidence="2" type="ORF">C7Y47_16630</name>
</gene>
<feature type="transmembrane region" description="Helical" evidence="1">
    <location>
        <begin position="82"/>
        <end position="101"/>
    </location>
</feature>
<dbReference type="InterPro" id="IPR047928">
    <property type="entry name" value="Perm_prefix_1"/>
</dbReference>
<proteinExistence type="predicted"/>
<accession>A0A544UCM7</accession>
<comment type="caution">
    <text evidence="2">The sequence shown here is derived from an EMBL/GenBank/DDBJ whole genome shotgun (WGS) entry which is preliminary data.</text>
</comment>
<dbReference type="NCBIfam" id="NF038403">
    <property type="entry name" value="perm_prefix_1"/>
    <property type="match status" value="1"/>
</dbReference>
<protein>
    <submittedName>
        <fullName evidence="2">Uncharacterized protein</fullName>
    </submittedName>
</protein>
<keyword evidence="1" id="KW-0472">Membrane</keyword>
<organism evidence="2 3">
    <name type="scientific">Lysinibacillus sphaericus</name>
    <name type="common">Bacillus sphaericus</name>
    <dbReference type="NCBI Taxonomy" id="1421"/>
    <lineage>
        <taxon>Bacteria</taxon>
        <taxon>Bacillati</taxon>
        <taxon>Bacillota</taxon>
        <taxon>Bacilli</taxon>
        <taxon>Bacillales</taxon>
        <taxon>Bacillaceae</taxon>
        <taxon>Lysinibacillus</taxon>
    </lineage>
</organism>
<name>A0A544UCM7_LYSSH</name>
<dbReference type="OrthoDB" id="9816425at2"/>
<dbReference type="EMBL" id="SADV01000015">
    <property type="protein sequence ID" value="TQR30108.1"/>
    <property type="molecule type" value="Genomic_DNA"/>
</dbReference>
<dbReference type="AlphaFoldDB" id="A0A544UCM7"/>
<evidence type="ECO:0000256" key="1">
    <source>
        <dbReference type="SAM" id="Phobius"/>
    </source>
</evidence>
<dbReference type="RefSeq" id="WP_142509791.1">
    <property type="nucleotide sequence ID" value="NZ_SADV01000015.1"/>
</dbReference>
<keyword evidence="1" id="KW-1133">Transmembrane helix</keyword>
<dbReference type="Proteomes" id="UP000317944">
    <property type="component" value="Unassembled WGS sequence"/>
</dbReference>
<sequence length="258" mass="29618">MKQIESYVNEVYHSVGGSKKEIEESKTEMKSHLIEAVNELKAEGKSEQEAIEIAIQRFGGEKEMRSVVGQLFKTRKTFAKRVLITALAFLVICGILLGMAINKEQKMVSVENETFNQISKVLENNESLSPFLQEKIKSLVENKDNIKSVKITNLGNAQEEAFVYENEVVAPKWLYSYYDHGSSDDKWSLSMEIQRFNDFVIIDLLAGIAIYWIMFTIWATINAYHHKRLNINWICAFALFNVLGYLVYYFSGKRATVN</sequence>
<feature type="transmembrane region" description="Helical" evidence="1">
    <location>
        <begin position="231"/>
        <end position="250"/>
    </location>
</feature>